<dbReference type="Pfam" id="PF02494">
    <property type="entry name" value="HYR"/>
    <property type="match status" value="3"/>
</dbReference>
<protein>
    <submittedName>
        <fullName evidence="3">HYR domain-containing protein</fullName>
    </submittedName>
</protein>
<dbReference type="EMBL" id="QWDN01000001">
    <property type="protein sequence ID" value="TEB45674.1"/>
    <property type="molecule type" value="Genomic_DNA"/>
</dbReference>
<feature type="domain" description="HYR" evidence="2">
    <location>
        <begin position="817"/>
        <end position="897"/>
    </location>
</feature>
<dbReference type="InterPro" id="IPR001434">
    <property type="entry name" value="OmcB-like_DUF11"/>
</dbReference>
<dbReference type="Pfam" id="PF01345">
    <property type="entry name" value="DUF11"/>
    <property type="match status" value="1"/>
</dbReference>
<gene>
    <name evidence="3" type="ORF">D0809_01310</name>
</gene>
<evidence type="ECO:0000313" key="3">
    <source>
        <dbReference type="EMBL" id="TEB45674.1"/>
    </source>
</evidence>
<dbReference type="Proteomes" id="UP000298340">
    <property type="component" value="Unassembled WGS sequence"/>
</dbReference>
<dbReference type="Gene3D" id="2.60.40.3080">
    <property type="match status" value="1"/>
</dbReference>
<sequence>MRNFTFKKISLFKLISFLVFFFFINFNASAQFYTKHYIAPAPWQYFSKANEIVIATNSVAEINITVAKSDGTFITSLKAKKGTPAVYRFPLLAKNLPMNALDTVLTGAGLIVTADGPVAINLRNIASDDYSNGDNVDANIKGNAALTSFGDAGIGVRFRIGYYRDGSLGTFSTFGDQRPIYSIMATVDNTSVKIDNVVKATLNAGQSYLFKAPMGTLVESSNPSVMNTSAAIDVPGGCGDGAFNQIPPESVLGTEYFLERGTGNNTAEQTTVVATKDDTKVTIEGYSATGALISTTTQTLAQAGKFYTFVNGVPGTSFTASHIVADKRVAVYSGTAQNCEVDISTIAPVSECGGSNFIETTKFKNYASNNLDYFGYILLRSATEVVTVNGTNIASISGVAARYQIGSTGWYLINFNSVQIGSPEVLSIASNAKLTVSIVQQAGGFSMAGFFSSFAALPDDPTMAYVSGGGCTNNTATLTTPSGFAPYQWYYNGTAISGANSDTYIATKTGSYAVASTLACGVQTQSKPVSVTLCTDLGVTKTVDNATPCVGSNVEFTVTLSNLGVNNATGVSINDLLPTGYTYVSSVASIGNYNSTTGVWSIGDVDGGVSRTLKITAKVNATGVYNNTAALPNSTVDSNSANNSASVSTTPKPLPVALSLTGSTICIPASGGTITSTTSVNNVNYQLYNSANTAVQAVKAGTGSGLTWSGLSAGTGYYVIATNAGMCTITSNVVAVVSDTQKPTITCPSNVTKTTDANSCTATGVVLGTPTTADNCGVASVTNNAPTSYPIGVTTVTWTVTDNSGNTQTCTQTVTVTDTQKPTITCPSNVTKTTDANSCTATGVTLGTPTTADNCGVASVTNNAPTSYPIGVTTVTWTVTDNSGNTQTCNQTVTITDTQKPTITCPSNVTKTTDANSCTATGVVLGTPMTADNCGVASVTNDAPNSYPIGVTTVTWTVTDNSGNTESCTQNVNIIGPILAKDDNVTSFNGYSGGTAVSNVLSNDLLNCNAVNGNDVTITLASSLPSVLSFNTNTGSVVVKPNTPVGTYTFNYTICENLNSSNCSTATVSISVSAPSIDAVAENLGSINGSAGGTTTISLIASDTVNGTQAVIGTNPGEVKLTVTTPIPAGLTINTNGTVAVSANTAAGIYNLEYTICEINNLDNCDTVTSTVVVTAPGIDAVAENLGSINGNSGGTTAVSLIASDTVNAAQAVIGTNPGDVKLTVTTPIPAGLTINSNGTVTVAANAAAGSYNLEYTICEINNPGNCDTATSTVVVTAPGIDAVADNLGSINGNSGGTTAVSLIASDTVNGAQAVIGTNPGDVKLTVTTPIPAGLTINTNGTVTVSANTAAGTYNLEYTICEINNPGNCDTATSTVVVTAPGIDAVAENLGSINGNAGGTTTVSLIAGDTVNGTQAVIGTNPGDVKLTVTTPIPAGLTINTNGTVTVAANTVAGSYNLEYTICEINNPGNCDTATSTIVVTAGILVANLDTVPATLSSNTPTTLLNVFDNDTKNGAALIPSDVKLTVTTADPKGYLTVDINGNAILGANAPAGTYELTYEICELLNPTNCSSNQVKVTITAPGIDAVAENLGSINGNAGGTTTVSLIAGDTVNGTQAVIGTNAGEVKLTVTTPIPAGLTINSNGTVTVAANTVAGTYNLEYTICEINNPGNCDTATSTVVVTAPGIDAVAENLGSINGNAGGTTTVSLIAGDTVNGAQAVIGTNPGEVKLTVTTPIPAGLTINTNGTVTVSANTVAGSYNLEYTICEINNPGNCDTATSTVVVTAGILVANLDAVPSTLSSNTPTTLLNVFDNDTKNGAAVIASEVKLTVTTADPKGYLTVDTNGNAILGANAPAGTYELTYEICELLNPTNCSSNQVKVTITAPGIDAVAENLGSINGNSGGTTAVSLIASDTVNGAQAVIGTNPGEVKLTVTTPIPAGLTINTNGTVTVSANTAAGTYNLEYTICEINNPGNCDTATSTVVVTAPSIDAVAENLGSISGNAGGTTAVSLIASDTVNGAQAVIGTNPGDVKLTLTTPIPAGLTINTNGTVTVSANTVAGSYNLEYTICEINNPGNCDTATSTVVVTAPSIDAVAENLGSISGNVGGTTAVSLIASDTVNGTQAVIGTNPGDVKLTVTTPIPAGLTINTNGTVTVSANTAAGTYNLEYTICEIN</sequence>
<comment type="caution">
    <text evidence="3">The sequence shown here is derived from an EMBL/GenBank/DDBJ whole genome shotgun (WGS) entry which is preliminary data.</text>
</comment>
<proteinExistence type="predicted"/>
<feature type="non-terminal residue" evidence="3">
    <location>
        <position position="2174"/>
    </location>
</feature>
<evidence type="ECO:0000313" key="4">
    <source>
        <dbReference type="Proteomes" id="UP000298340"/>
    </source>
</evidence>
<accession>A0A4Y7UH01</accession>
<reference evidence="3 4" key="1">
    <citation type="journal article" date="2018" name="Syst. Appl. Microbiol.">
        <title>Flavobacterium circumlabens sp. nov. and Flavobacterium cupreum sp. nov., two psychrotrophic species isolated from Antarctic environmental samples.</title>
        <authorList>
            <person name="Kralova S."/>
            <person name="Busse H.J."/>
            <person name="Svec P."/>
            <person name="Maslanova I."/>
            <person name="Stankova E."/>
            <person name="Bartak M."/>
            <person name="Sedlacek I."/>
        </authorList>
    </citation>
    <scope>NUCLEOTIDE SEQUENCE [LARGE SCALE GENOMIC DNA]</scope>
    <source>
        <strain evidence="3 4">CCM 8828</strain>
    </source>
</reference>
<dbReference type="RefSeq" id="WP_134092210.1">
    <property type="nucleotide sequence ID" value="NZ_QWDN01000001.1"/>
</dbReference>
<feature type="domain" description="HYR" evidence="2">
    <location>
        <begin position="738"/>
        <end position="816"/>
    </location>
</feature>
<dbReference type="PANTHER" id="PTHR24273">
    <property type="entry name" value="FI04643P-RELATED"/>
    <property type="match status" value="1"/>
</dbReference>
<organism evidence="3 4">
    <name type="scientific">Flavobacterium circumlabens</name>
    <dbReference type="NCBI Taxonomy" id="2133765"/>
    <lineage>
        <taxon>Bacteria</taxon>
        <taxon>Pseudomonadati</taxon>
        <taxon>Bacteroidota</taxon>
        <taxon>Flavobacteriia</taxon>
        <taxon>Flavobacteriales</taxon>
        <taxon>Flavobacteriaceae</taxon>
        <taxon>Flavobacterium</taxon>
    </lineage>
</organism>
<dbReference type="PROSITE" id="PS50825">
    <property type="entry name" value="HYR"/>
    <property type="match status" value="3"/>
</dbReference>
<keyword evidence="1" id="KW-0677">Repeat</keyword>
<evidence type="ECO:0000259" key="2">
    <source>
        <dbReference type="PROSITE" id="PS50825"/>
    </source>
</evidence>
<name>A0A4Y7UH01_9FLAO</name>
<dbReference type="InterPro" id="IPR003410">
    <property type="entry name" value="HYR_dom"/>
</dbReference>
<dbReference type="PANTHER" id="PTHR24273:SF32">
    <property type="entry name" value="HYALIN"/>
    <property type="match status" value="1"/>
</dbReference>
<evidence type="ECO:0000256" key="1">
    <source>
        <dbReference type="ARBA" id="ARBA00022737"/>
    </source>
</evidence>
<feature type="domain" description="HYR" evidence="2">
    <location>
        <begin position="898"/>
        <end position="976"/>
    </location>
</feature>